<organism evidence="2">
    <name type="scientific">Oryza meridionalis</name>
    <dbReference type="NCBI Taxonomy" id="40149"/>
    <lineage>
        <taxon>Eukaryota</taxon>
        <taxon>Viridiplantae</taxon>
        <taxon>Streptophyta</taxon>
        <taxon>Embryophyta</taxon>
        <taxon>Tracheophyta</taxon>
        <taxon>Spermatophyta</taxon>
        <taxon>Magnoliopsida</taxon>
        <taxon>Liliopsida</taxon>
        <taxon>Poales</taxon>
        <taxon>Poaceae</taxon>
        <taxon>BOP clade</taxon>
        <taxon>Oryzoideae</taxon>
        <taxon>Oryzeae</taxon>
        <taxon>Oryzinae</taxon>
        <taxon>Oryza</taxon>
    </lineage>
</organism>
<evidence type="ECO:0000256" key="1">
    <source>
        <dbReference type="SAM" id="MobiDB-lite"/>
    </source>
</evidence>
<dbReference type="EnsemblPlants" id="OMERI02G10510.1">
    <property type="protein sequence ID" value="OMERI02G10510.1"/>
    <property type="gene ID" value="OMERI02G10510"/>
</dbReference>
<keyword evidence="3" id="KW-1185">Reference proteome</keyword>
<protein>
    <submittedName>
        <fullName evidence="2">Uncharacterized protein</fullName>
    </submittedName>
</protein>
<dbReference type="HOGENOM" id="CLU_2907947_0_0_1"/>
<reference evidence="2" key="1">
    <citation type="submission" date="2015-04" db="UniProtKB">
        <authorList>
            <consortium name="EnsemblPlants"/>
        </authorList>
    </citation>
    <scope>IDENTIFICATION</scope>
</reference>
<sequence length="62" mass="6757">MEGSYHKVAEERHIVGVPQDRLQAACNHNQAVASVPHHADPNLTEDEEGDSPAENSHLTLGF</sequence>
<dbReference type="Proteomes" id="UP000008021">
    <property type="component" value="Chromosome 2"/>
</dbReference>
<proteinExistence type="predicted"/>
<dbReference type="AlphaFoldDB" id="A0A0E0CI65"/>
<evidence type="ECO:0000313" key="2">
    <source>
        <dbReference type="EnsemblPlants" id="OMERI02G10510.1"/>
    </source>
</evidence>
<accession>A0A0E0CI65</accession>
<dbReference type="Gramene" id="OMERI02G10510.1">
    <property type="protein sequence ID" value="OMERI02G10510.1"/>
    <property type="gene ID" value="OMERI02G10510"/>
</dbReference>
<feature type="region of interest" description="Disordered" evidence="1">
    <location>
        <begin position="30"/>
        <end position="62"/>
    </location>
</feature>
<feature type="compositionally biased region" description="Polar residues" evidence="1">
    <location>
        <begin position="53"/>
        <end position="62"/>
    </location>
</feature>
<reference evidence="2" key="2">
    <citation type="submission" date="2018-05" db="EMBL/GenBank/DDBJ databases">
        <title>OmerRS3 (Oryza meridionalis Reference Sequence Version 3).</title>
        <authorList>
            <person name="Zhang J."/>
            <person name="Kudrna D."/>
            <person name="Lee S."/>
            <person name="Talag J."/>
            <person name="Welchert J."/>
            <person name="Wing R.A."/>
        </authorList>
    </citation>
    <scope>NUCLEOTIDE SEQUENCE [LARGE SCALE GENOMIC DNA]</scope>
    <source>
        <strain evidence="2">cv. OR44</strain>
    </source>
</reference>
<name>A0A0E0CI65_9ORYZ</name>
<evidence type="ECO:0000313" key="3">
    <source>
        <dbReference type="Proteomes" id="UP000008021"/>
    </source>
</evidence>